<dbReference type="Gene3D" id="2.120.10.80">
    <property type="entry name" value="Kelch-type beta propeller"/>
    <property type="match status" value="1"/>
</dbReference>
<dbReference type="SUPFAM" id="SSF117281">
    <property type="entry name" value="Kelch motif"/>
    <property type="match status" value="1"/>
</dbReference>
<evidence type="ECO:0000256" key="5">
    <source>
        <dbReference type="SAM" id="SignalP"/>
    </source>
</evidence>
<evidence type="ECO:0000256" key="4">
    <source>
        <dbReference type="SAM" id="Phobius"/>
    </source>
</evidence>
<organism evidence="6 7">
    <name type="scientific">Mortierella alpina</name>
    <name type="common">Oleaginous fungus</name>
    <name type="synonym">Mortierella renispora</name>
    <dbReference type="NCBI Taxonomy" id="64518"/>
    <lineage>
        <taxon>Eukaryota</taxon>
        <taxon>Fungi</taxon>
        <taxon>Fungi incertae sedis</taxon>
        <taxon>Mucoromycota</taxon>
        <taxon>Mortierellomycotina</taxon>
        <taxon>Mortierellomycetes</taxon>
        <taxon>Mortierellales</taxon>
        <taxon>Mortierellaceae</taxon>
        <taxon>Mortierella</taxon>
    </lineage>
</organism>
<feature type="compositionally biased region" description="Low complexity" evidence="3">
    <location>
        <begin position="492"/>
        <end position="507"/>
    </location>
</feature>
<reference evidence="6" key="1">
    <citation type="journal article" date="2020" name="Fungal Divers.">
        <title>Resolving the Mortierellaceae phylogeny through synthesis of multi-gene phylogenetics and phylogenomics.</title>
        <authorList>
            <person name="Vandepol N."/>
            <person name="Liber J."/>
            <person name="Desiro A."/>
            <person name="Na H."/>
            <person name="Kennedy M."/>
            <person name="Barry K."/>
            <person name="Grigoriev I.V."/>
            <person name="Miller A.N."/>
            <person name="O'Donnell K."/>
            <person name="Stajich J.E."/>
            <person name="Bonito G."/>
        </authorList>
    </citation>
    <scope>NUCLEOTIDE SEQUENCE</scope>
    <source>
        <strain evidence="6">CK1249</strain>
    </source>
</reference>
<comment type="caution">
    <text evidence="6">The sequence shown here is derived from an EMBL/GenBank/DDBJ whole genome shotgun (WGS) entry which is preliminary data.</text>
</comment>
<evidence type="ECO:0000256" key="3">
    <source>
        <dbReference type="SAM" id="MobiDB-lite"/>
    </source>
</evidence>
<dbReference type="Pfam" id="PF24681">
    <property type="entry name" value="Kelch_KLHDC2_KLHL20_DRC7"/>
    <property type="match status" value="1"/>
</dbReference>
<feature type="chain" id="PRO_5040112348" description="Galactose oxidase" evidence="5">
    <location>
        <begin position="31"/>
        <end position="583"/>
    </location>
</feature>
<dbReference type="Proteomes" id="UP000738359">
    <property type="component" value="Unassembled WGS sequence"/>
</dbReference>
<keyword evidence="2" id="KW-0677">Repeat</keyword>
<evidence type="ECO:0000256" key="2">
    <source>
        <dbReference type="ARBA" id="ARBA00022737"/>
    </source>
</evidence>
<dbReference type="PANTHER" id="PTHR46093:SF18">
    <property type="entry name" value="FIBRONECTIN TYPE-III DOMAIN-CONTAINING PROTEIN"/>
    <property type="match status" value="1"/>
</dbReference>
<protein>
    <recommendedName>
        <fullName evidence="8">Galactose oxidase</fullName>
    </recommendedName>
</protein>
<accession>A0A9P6LWG6</accession>
<feature type="region of interest" description="Disordered" evidence="3">
    <location>
        <begin position="331"/>
        <end position="360"/>
    </location>
</feature>
<dbReference type="OrthoDB" id="432528at2759"/>
<dbReference type="Gene3D" id="1.20.5.510">
    <property type="entry name" value="Single helix bin"/>
    <property type="match status" value="1"/>
</dbReference>
<keyword evidence="4" id="KW-1133">Transmembrane helix</keyword>
<feature type="compositionally biased region" description="Polar residues" evidence="3">
    <location>
        <begin position="517"/>
        <end position="538"/>
    </location>
</feature>
<keyword evidence="1" id="KW-0880">Kelch repeat</keyword>
<evidence type="ECO:0000313" key="7">
    <source>
        <dbReference type="Proteomes" id="UP000738359"/>
    </source>
</evidence>
<gene>
    <name evidence="6" type="ORF">BGZ70_003307</name>
</gene>
<keyword evidence="4" id="KW-0472">Membrane</keyword>
<keyword evidence="7" id="KW-1185">Reference proteome</keyword>
<evidence type="ECO:0008006" key="8">
    <source>
        <dbReference type="Google" id="ProtNLM"/>
    </source>
</evidence>
<keyword evidence="5" id="KW-0732">Signal</keyword>
<feature type="region of interest" description="Disordered" evidence="3">
    <location>
        <begin position="400"/>
        <end position="425"/>
    </location>
</feature>
<sequence>MPGTPSTRTSLASLGCLLFASSSLLLAVSAQAIVPIAVWGPAYTHQEGQIFIIQGGQTAEKTLVTQTFSIDLSTAWDTSTVPYKRLADGPSNYVHASALLKDKQNWVVITNGTVNEYSLTLGTWSSSGSTYLGKYDRIPAAADPDTDLIYFPNSYFNQTVQMLQYDIGRRYVNFYEMHPALANVFSYSATWNTQLKKMVVFGGAITGNIVNNNLYTWDKLNLWVAVAQKGDIPPPRRSACMVSAYNGAKIVVFGGLSQLANSALSDIYVLDVATMTWTKGADAGGPSARTEAACAVTNDLFIAWGGAGVNTVITSNLTVIYNLKRNVWQSTYSPKSDPGPTPSSGAGGGSGSGNTPDPEKSNMGAIIGGVVGGVAVIALAIGFFVYRRKQTNKKVQAVPTTEQQNYHGGGAPAMSTLPPSSGPADGYYTSNVATPALDPWAQQQQLQQQQQQQPLVYAATSYPQTHSTYSTYQPPIIHDYQPQQLQHQPQIFQPASPPFSQQQQQHQLYSGGAMSPPISTVSAGSPSLDQYQHSTVYQPSDASTAAASPTVEHYQKVQGTPTNVSRPPPQNPQTIVVPDHYTS</sequence>
<evidence type="ECO:0000313" key="6">
    <source>
        <dbReference type="EMBL" id="KAF9946265.1"/>
    </source>
</evidence>
<name>A0A9P6LWG6_MORAP</name>
<feature type="signal peptide" evidence="5">
    <location>
        <begin position="1"/>
        <end position="30"/>
    </location>
</feature>
<evidence type="ECO:0000256" key="1">
    <source>
        <dbReference type="ARBA" id="ARBA00022441"/>
    </source>
</evidence>
<keyword evidence="4" id="KW-0812">Transmembrane</keyword>
<dbReference type="AlphaFoldDB" id="A0A9P6LWG6"/>
<feature type="compositionally biased region" description="Low complexity" evidence="3">
    <location>
        <begin position="539"/>
        <end position="550"/>
    </location>
</feature>
<dbReference type="InterPro" id="IPR015915">
    <property type="entry name" value="Kelch-typ_b-propeller"/>
</dbReference>
<feature type="transmembrane region" description="Helical" evidence="4">
    <location>
        <begin position="363"/>
        <end position="386"/>
    </location>
</feature>
<dbReference type="PANTHER" id="PTHR46093">
    <property type="entry name" value="ACYL-COA-BINDING DOMAIN-CONTAINING PROTEIN 5"/>
    <property type="match status" value="1"/>
</dbReference>
<proteinExistence type="predicted"/>
<feature type="region of interest" description="Disordered" evidence="3">
    <location>
        <begin position="492"/>
        <end position="583"/>
    </location>
</feature>
<dbReference type="EMBL" id="JAAAHY010001883">
    <property type="protein sequence ID" value="KAF9946265.1"/>
    <property type="molecule type" value="Genomic_DNA"/>
</dbReference>